<keyword evidence="5 14" id="KW-0812">Transmembrane</keyword>
<evidence type="ECO:0000256" key="12">
    <source>
        <dbReference type="ARBA" id="ARBA00023122"/>
    </source>
</evidence>
<dbReference type="Proteomes" id="UP001500630">
    <property type="component" value="Unassembled WGS sequence"/>
</dbReference>
<evidence type="ECO:0000256" key="5">
    <source>
        <dbReference type="ARBA" id="ARBA00022692"/>
    </source>
</evidence>
<protein>
    <recommendedName>
        <fullName evidence="14">Zinc metalloprotease</fullName>
    </recommendedName>
</protein>
<evidence type="ECO:0000256" key="10">
    <source>
        <dbReference type="ARBA" id="ARBA00022989"/>
    </source>
</evidence>
<dbReference type="SUPFAM" id="SSF54631">
    <property type="entry name" value="CBS-domain pair"/>
    <property type="match status" value="1"/>
</dbReference>
<keyword evidence="10 14" id="KW-1133">Transmembrane helix</keyword>
<feature type="transmembrane region" description="Helical" evidence="14">
    <location>
        <begin position="54"/>
        <end position="73"/>
    </location>
</feature>
<feature type="domain" description="Peptidase M50" evidence="16">
    <location>
        <begin position="62"/>
        <end position="133"/>
    </location>
</feature>
<feature type="transmembrane region" description="Helical" evidence="14">
    <location>
        <begin position="21"/>
        <end position="42"/>
    </location>
</feature>
<evidence type="ECO:0000259" key="15">
    <source>
        <dbReference type="Pfam" id="PF00571"/>
    </source>
</evidence>
<feature type="transmembrane region" description="Helical" evidence="14">
    <location>
        <begin position="225"/>
        <end position="243"/>
    </location>
</feature>
<organism evidence="17 18">
    <name type="scientific">Nonomuraea rosea</name>
    <dbReference type="NCBI Taxonomy" id="638574"/>
    <lineage>
        <taxon>Bacteria</taxon>
        <taxon>Bacillati</taxon>
        <taxon>Actinomycetota</taxon>
        <taxon>Actinomycetes</taxon>
        <taxon>Streptosporangiales</taxon>
        <taxon>Streptosporangiaceae</taxon>
        <taxon>Nonomuraea</taxon>
    </lineage>
</organism>
<sequence length="378" mass="40520">MSEQSPRRESPGLKMGKPFGIPVYVSWTWFIVAGFITMMFGPRVRQMLPELDSTAAYAVAFAFAVLLYVSVLLHELAHSVLAKWYGLPVRRITLYLLGGVSEIEKEPPTPGKEFMVAAAGPALSLGLAGLGLLADIYVINDGGIPEVLVWQLWVANLIVGVFNLLPGLPLDGGRMLRAGVWKLTKSPGSGTIVAAWGGRVLAVLLVVSPIVMSLSGGQELDFTDLVWPLVLASFIWIGASQSLRVAKIRARIPQVNARALARRAIPVTAETPLAEALRQATERRAGALVVVDHDGAPVAIVNETAVQATPEHRRPWINVGSVAKSIEPSMVLEAGLEGEPLIDKMREAPGSEYLLVEDGGEIFGVLATADVNRVFTGV</sequence>
<keyword evidence="9 14" id="KW-0862">Zinc</keyword>
<evidence type="ECO:0000256" key="8">
    <source>
        <dbReference type="ARBA" id="ARBA00022801"/>
    </source>
</evidence>
<dbReference type="EMBL" id="BAABDQ010000008">
    <property type="protein sequence ID" value="GAA3558057.1"/>
    <property type="molecule type" value="Genomic_DNA"/>
</dbReference>
<feature type="transmembrane region" description="Helical" evidence="14">
    <location>
        <begin position="191"/>
        <end position="213"/>
    </location>
</feature>
<dbReference type="PIRSF" id="PIRSF006404">
    <property type="entry name" value="UCP006404_Pept_M50_CBS"/>
    <property type="match status" value="1"/>
</dbReference>
<name>A0ABP6WX41_9ACTN</name>
<evidence type="ECO:0000256" key="11">
    <source>
        <dbReference type="ARBA" id="ARBA00023049"/>
    </source>
</evidence>
<dbReference type="PANTHER" id="PTHR39188">
    <property type="entry name" value="MEMBRANE-ASSOCIATED ZINC METALLOPROTEASE M50B"/>
    <property type="match status" value="1"/>
</dbReference>
<feature type="domain" description="CBS" evidence="15">
    <location>
        <begin position="262"/>
        <end position="304"/>
    </location>
</feature>
<reference evidence="18" key="1">
    <citation type="journal article" date="2019" name="Int. J. Syst. Evol. Microbiol.">
        <title>The Global Catalogue of Microorganisms (GCM) 10K type strain sequencing project: providing services to taxonomists for standard genome sequencing and annotation.</title>
        <authorList>
            <consortium name="The Broad Institute Genomics Platform"/>
            <consortium name="The Broad Institute Genome Sequencing Center for Infectious Disease"/>
            <person name="Wu L."/>
            <person name="Ma J."/>
        </authorList>
    </citation>
    <scope>NUCLEOTIDE SEQUENCE [LARGE SCALE GENOMIC DNA]</scope>
    <source>
        <strain evidence="18">JCM 17326</strain>
    </source>
</reference>
<evidence type="ECO:0000256" key="14">
    <source>
        <dbReference type="PIRNR" id="PIRNR006404"/>
    </source>
</evidence>
<evidence type="ECO:0000256" key="6">
    <source>
        <dbReference type="ARBA" id="ARBA00022723"/>
    </source>
</evidence>
<feature type="transmembrane region" description="Helical" evidence="14">
    <location>
        <begin position="150"/>
        <end position="170"/>
    </location>
</feature>
<keyword evidence="11 14" id="KW-0482">Metalloprotease</keyword>
<dbReference type="PANTHER" id="PTHR39188:SF3">
    <property type="entry name" value="STAGE IV SPORULATION PROTEIN FB"/>
    <property type="match status" value="1"/>
</dbReference>
<keyword evidence="6 14" id="KW-0479">Metal-binding</keyword>
<evidence type="ECO:0000256" key="7">
    <source>
        <dbReference type="ARBA" id="ARBA00022737"/>
    </source>
</evidence>
<comment type="cofactor">
    <cofactor evidence="14">
        <name>Zn(2+)</name>
        <dbReference type="ChEBI" id="CHEBI:29105"/>
    </cofactor>
    <text evidence="14">Binds 1 zinc ion per subunit.</text>
</comment>
<keyword evidence="3 14" id="KW-1003">Cell membrane</keyword>
<evidence type="ECO:0000313" key="17">
    <source>
        <dbReference type="EMBL" id="GAA3558057.1"/>
    </source>
</evidence>
<evidence type="ECO:0000256" key="9">
    <source>
        <dbReference type="ARBA" id="ARBA00022833"/>
    </source>
</evidence>
<feature type="transmembrane region" description="Helical" evidence="14">
    <location>
        <begin position="114"/>
        <end position="138"/>
    </location>
</feature>
<comment type="similarity">
    <text evidence="2 14">Belongs to the peptidase M50B family.</text>
</comment>
<gene>
    <name evidence="17" type="ORF">GCM10022419_043390</name>
</gene>
<comment type="subcellular location">
    <subcellularLocation>
        <location evidence="1 14">Cell membrane</location>
        <topology evidence="1 14">Multi-pass membrane protein</topology>
    </subcellularLocation>
</comment>
<keyword evidence="12" id="KW-0129">CBS domain</keyword>
<accession>A0ABP6WX41</accession>
<dbReference type="InterPro" id="IPR016483">
    <property type="entry name" value="UCP006404_Pept_M50_CBS"/>
</dbReference>
<keyword evidence="7" id="KW-0677">Repeat</keyword>
<proteinExistence type="inferred from homology"/>
<keyword evidence="13 14" id="KW-0472">Membrane</keyword>
<evidence type="ECO:0000313" key="18">
    <source>
        <dbReference type="Proteomes" id="UP001500630"/>
    </source>
</evidence>
<evidence type="ECO:0000256" key="1">
    <source>
        <dbReference type="ARBA" id="ARBA00004651"/>
    </source>
</evidence>
<keyword evidence="18" id="KW-1185">Reference proteome</keyword>
<feature type="domain" description="Peptidase M50" evidence="16">
    <location>
        <begin position="143"/>
        <end position="201"/>
    </location>
</feature>
<dbReference type="InterPro" id="IPR008915">
    <property type="entry name" value="Peptidase_M50"/>
</dbReference>
<keyword evidence="8 14" id="KW-0378">Hydrolase</keyword>
<dbReference type="InterPro" id="IPR000644">
    <property type="entry name" value="CBS_dom"/>
</dbReference>
<evidence type="ECO:0000259" key="16">
    <source>
        <dbReference type="Pfam" id="PF02163"/>
    </source>
</evidence>
<dbReference type="Gene3D" id="3.10.580.10">
    <property type="entry name" value="CBS-domain"/>
    <property type="match status" value="1"/>
</dbReference>
<evidence type="ECO:0000256" key="3">
    <source>
        <dbReference type="ARBA" id="ARBA00022475"/>
    </source>
</evidence>
<dbReference type="Pfam" id="PF00571">
    <property type="entry name" value="CBS"/>
    <property type="match status" value="1"/>
</dbReference>
<dbReference type="InterPro" id="IPR046342">
    <property type="entry name" value="CBS_dom_sf"/>
</dbReference>
<evidence type="ECO:0000256" key="4">
    <source>
        <dbReference type="ARBA" id="ARBA00022670"/>
    </source>
</evidence>
<dbReference type="RefSeq" id="WP_345564224.1">
    <property type="nucleotide sequence ID" value="NZ_BAABDQ010000008.1"/>
</dbReference>
<evidence type="ECO:0000256" key="13">
    <source>
        <dbReference type="ARBA" id="ARBA00023136"/>
    </source>
</evidence>
<comment type="caution">
    <text evidence="17">The sequence shown here is derived from an EMBL/GenBank/DDBJ whole genome shotgun (WGS) entry which is preliminary data.</text>
</comment>
<evidence type="ECO:0000256" key="2">
    <source>
        <dbReference type="ARBA" id="ARBA00007931"/>
    </source>
</evidence>
<dbReference type="Pfam" id="PF02163">
    <property type="entry name" value="Peptidase_M50"/>
    <property type="match status" value="2"/>
</dbReference>
<keyword evidence="4 14" id="KW-0645">Protease</keyword>
<dbReference type="CDD" id="cd06164">
    <property type="entry name" value="S2P-M50_SpoIVFB_CBS"/>
    <property type="match status" value="1"/>
</dbReference>